<reference evidence="5" key="1">
    <citation type="submission" date="2024-04" db="EMBL/GenBank/DDBJ databases">
        <authorList>
            <person name="Shaw F."/>
            <person name="Minotto A."/>
        </authorList>
    </citation>
    <scope>NUCLEOTIDE SEQUENCE [LARGE SCALE GENOMIC DNA]</scope>
</reference>
<keyword evidence="2" id="KW-0521">NADP</keyword>
<protein>
    <recommendedName>
        <fullName evidence="6">NAD(P)-binding protein</fullName>
    </recommendedName>
</protein>
<dbReference type="Gene3D" id="3.40.50.720">
    <property type="entry name" value="NAD(P)-binding Rossmann-like Domain"/>
    <property type="match status" value="1"/>
</dbReference>
<dbReference type="Proteomes" id="UP001497453">
    <property type="component" value="Chromosome 1"/>
</dbReference>
<organism evidence="4 5">
    <name type="scientific">Somion occarium</name>
    <dbReference type="NCBI Taxonomy" id="3059160"/>
    <lineage>
        <taxon>Eukaryota</taxon>
        <taxon>Fungi</taxon>
        <taxon>Dikarya</taxon>
        <taxon>Basidiomycota</taxon>
        <taxon>Agaricomycotina</taxon>
        <taxon>Agaricomycetes</taxon>
        <taxon>Polyporales</taxon>
        <taxon>Cerrenaceae</taxon>
        <taxon>Somion</taxon>
    </lineage>
</organism>
<dbReference type="InterPro" id="IPR002347">
    <property type="entry name" value="SDR_fam"/>
</dbReference>
<sequence>MVVGIIESRCVLVLGATSGIGRSLALALHDLPSKPTVIVGGRRQERLDELAKTSDRIKGVQVDVTAGREALRGFVKDTLATYPDLDAVIFSSGIQLEFDFNHPEQVDLDALENELTTNYTSIVTLITLFLPHFLKLNEQGRPSFIIPVSSALSIVPAPWVPNYAATKAAIHSLSISLGAQFRETNIRVLEVIPPLVESELHDHQGTTPALSRVWMPLSEFTEKAMAGLVKGNSQIPVGFAAANWEVFEKGKEEKALQSYQHTLQLHKELK</sequence>
<proteinExistence type="inferred from homology"/>
<dbReference type="InterPro" id="IPR036291">
    <property type="entry name" value="NAD(P)-bd_dom_sf"/>
</dbReference>
<dbReference type="InterPro" id="IPR020904">
    <property type="entry name" value="Sc_DH/Rdtase_CS"/>
</dbReference>
<dbReference type="PROSITE" id="PS00061">
    <property type="entry name" value="ADH_SHORT"/>
    <property type="match status" value="1"/>
</dbReference>
<evidence type="ECO:0000256" key="3">
    <source>
        <dbReference type="ARBA" id="ARBA00023002"/>
    </source>
</evidence>
<evidence type="ECO:0000313" key="5">
    <source>
        <dbReference type="Proteomes" id="UP001497453"/>
    </source>
</evidence>
<accession>A0ABP1CI76</accession>
<dbReference type="EMBL" id="OZ037944">
    <property type="protein sequence ID" value="CAL1695385.1"/>
    <property type="molecule type" value="Genomic_DNA"/>
</dbReference>
<dbReference type="PANTHER" id="PTHR43669">
    <property type="entry name" value="5-KETO-D-GLUCONATE 5-REDUCTASE"/>
    <property type="match status" value="1"/>
</dbReference>
<evidence type="ECO:0000256" key="1">
    <source>
        <dbReference type="ARBA" id="ARBA00006484"/>
    </source>
</evidence>
<dbReference type="PANTHER" id="PTHR43669:SF11">
    <property type="entry name" value="SHORT-CHAIN DEHYDROGENASE_OXIDOREDUCTASE"/>
    <property type="match status" value="1"/>
</dbReference>
<evidence type="ECO:0000256" key="2">
    <source>
        <dbReference type="ARBA" id="ARBA00022857"/>
    </source>
</evidence>
<dbReference type="Pfam" id="PF00106">
    <property type="entry name" value="adh_short"/>
    <property type="match status" value="1"/>
</dbReference>
<evidence type="ECO:0008006" key="6">
    <source>
        <dbReference type="Google" id="ProtNLM"/>
    </source>
</evidence>
<name>A0ABP1CI76_9APHY</name>
<keyword evidence="5" id="KW-1185">Reference proteome</keyword>
<evidence type="ECO:0000313" key="4">
    <source>
        <dbReference type="EMBL" id="CAL1695385.1"/>
    </source>
</evidence>
<dbReference type="SUPFAM" id="SSF51735">
    <property type="entry name" value="NAD(P)-binding Rossmann-fold domains"/>
    <property type="match status" value="1"/>
</dbReference>
<comment type="similarity">
    <text evidence="1">Belongs to the short-chain dehydrogenases/reductases (SDR) family.</text>
</comment>
<gene>
    <name evidence="4" type="ORF">GFSPODELE1_LOCUS728</name>
</gene>
<keyword evidence="3" id="KW-0560">Oxidoreductase</keyword>
<dbReference type="PRINTS" id="PR00081">
    <property type="entry name" value="GDHRDH"/>
</dbReference>